<dbReference type="RefSeq" id="WP_058930776.1">
    <property type="nucleotide sequence ID" value="NZ_CP013747.1"/>
</dbReference>
<accession>A0A0U3QJC9</accession>
<reference evidence="1 2" key="1">
    <citation type="submission" date="2015-12" db="EMBL/GenBank/DDBJ databases">
        <authorList>
            <person name="Shamseldin A."/>
            <person name="Moawad H."/>
            <person name="Abd El-Rahim W.M."/>
            <person name="Sadowsky M.J."/>
        </authorList>
    </citation>
    <scope>NUCLEOTIDE SEQUENCE [LARGE SCALE GENOMIC DNA]</scope>
    <source>
        <strain evidence="1 2">Ar51</strain>
    </source>
</reference>
<protein>
    <recommendedName>
        <fullName evidence="3">GIY-YIG domain-containing protein</fullName>
    </recommendedName>
</protein>
<evidence type="ECO:0008006" key="3">
    <source>
        <dbReference type="Google" id="ProtNLM"/>
    </source>
</evidence>
<dbReference type="EMBL" id="CP013747">
    <property type="protein sequence ID" value="ALV41643.1"/>
    <property type="molecule type" value="Genomic_DNA"/>
</dbReference>
<evidence type="ECO:0000313" key="1">
    <source>
        <dbReference type="EMBL" id="ALV41643.1"/>
    </source>
</evidence>
<dbReference type="KEGG" id="psul:AU252_11165"/>
<evidence type="ECO:0000313" key="2">
    <source>
        <dbReference type="Proteomes" id="UP000065151"/>
    </source>
</evidence>
<name>A0A0U3QJC9_9MICC</name>
<organism evidence="1">
    <name type="scientific">Pseudarthrobacter sulfonivorans</name>
    <dbReference type="NCBI Taxonomy" id="121292"/>
    <lineage>
        <taxon>Bacteria</taxon>
        <taxon>Bacillati</taxon>
        <taxon>Actinomycetota</taxon>
        <taxon>Actinomycetes</taxon>
        <taxon>Micrococcales</taxon>
        <taxon>Micrococcaceae</taxon>
        <taxon>Pseudarthrobacter</taxon>
    </lineage>
</organism>
<proteinExistence type="predicted"/>
<dbReference type="Proteomes" id="UP000065151">
    <property type="component" value="Chromosome"/>
</dbReference>
<gene>
    <name evidence="1" type="ORF">AU252_11165</name>
</gene>
<dbReference type="AlphaFoldDB" id="A0A0U3QJC9"/>
<sequence>MMMNRKTLKSDGFAGFRSFDSLEIIRVPQGTGVFAVLRPNEFEPHFLKISTAGTFKKKNPTLPAAAILAEWVDGADILYIGKAGPGSKGNRGLRNQIKEFLDFGRGRPPGHWDGRLIWQLTHTDELIMAWKEVPAEEVNQAEAAYHAAFVAEHGRLPFANLVQAKVRN</sequence>